<name>A0AA38NB26_9AGAR</name>
<reference evidence="2" key="1">
    <citation type="submission" date="2022-08" db="EMBL/GenBank/DDBJ databases">
        <authorList>
            <consortium name="DOE Joint Genome Institute"/>
            <person name="Min B."/>
            <person name="Riley R."/>
            <person name="Sierra-Patev S."/>
            <person name="Naranjo-Ortiz M."/>
            <person name="Looney B."/>
            <person name="Konkel Z."/>
            <person name="Slot J.C."/>
            <person name="Sakamoto Y."/>
            <person name="Steenwyk J.L."/>
            <person name="Rokas A."/>
            <person name="Carro J."/>
            <person name="Camarero S."/>
            <person name="Ferreira P."/>
            <person name="Molpeceres G."/>
            <person name="Ruiz-Duenas F.J."/>
            <person name="Serrano A."/>
            <person name="Henrissat B."/>
            <person name="Drula E."/>
            <person name="Hughes K.W."/>
            <person name="Mata J.L."/>
            <person name="Ishikawa N.K."/>
            <person name="Vargas-Isla R."/>
            <person name="Ushijima S."/>
            <person name="Smith C.A."/>
            <person name="Ahrendt S."/>
            <person name="Andreopoulos W."/>
            <person name="He G."/>
            <person name="Labutti K."/>
            <person name="Lipzen A."/>
            <person name="Ng V."/>
            <person name="Sandor L."/>
            <person name="Barry K."/>
            <person name="Martinez A.T."/>
            <person name="Xiao Y."/>
            <person name="Gibbons J.G."/>
            <person name="Terashima K."/>
            <person name="Hibbett D.S."/>
            <person name="Grigoriev I.V."/>
        </authorList>
    </citation>
    <scope>NUCLEOTIDE SEQUENCE</scope>
    <source>
        <strain evidence="2">TFB10291</strain>
    </source>
</reference>
<dbReference type="EMBL" id="MU794018">
    <property type="protein sequence ID" value="KAJ3779971.1"/>
    <property type="molecule type" value="Genomic_DNA"/>
</dbReference>
<protein>
    <submittedName>
        <fullName evidence="2">Uncharacterized protein</fullName>
    </submittedName>
</protein>
<feature type="compositionally biased region" description="Polar residues" evidence="1">
    <location>
        <begin position="72"/>
        <end position="81"/>
    </location>
</feature>
<feature type="compositionally biased region" description="Basic residues" evidence="1">
    <location>
        <begin position="457"/>
        <end position="466"/>
    </location>
</feature>
<feature type="compositionally biased region" description="Polar residues" evidence="1">
    <location>
        <begin position="588"/>
        <end position="603"/>
    </location>
</feature>
<keyword evidence="3" id="KW-1185">Reference proteome</keyword>
<feature type="compositionally biased region" description="Acidic residues" evidence="1">
    <location>
        <begin position="783"/>
        <end position="803"/>
    </location>
</feature>
<sequence>FFFIGEPPSLKITFCLRQSLFLAAIGHDRKRIGKAVKGWRFFSSRAMTVLLGWEGTSQNMPLATHSEVDQPSLHTTPSESRFPSRVKSERQTPPPIQLLPEPEEEPAVEYKYGWKHPAELQYYTPEDWSLTKIIFHLIANAFSIPPRAPVRGSTPFFVVTGIRGETTRLPIGYRVPLMFLASFQWSSLQLVLTASSRETEWVEYRFSILHVSRLCSTLLNAAQDYVRVSNEGISKGMDRKWRCPTFDRALARYRLKWFISSPSQVEEFWHTFQEEVYKKDVIKFDWRRWALKGHRGFMLTDDDISNGVSAEQFISGLKQKNDDWFWETKEGPVSNGIDAWSLRTLALSVSTPMSDLPTTYSQASSALPDPTPTTPSTITSSDKLPRLPCEPVTDSSPKYSGAIPSSVENESKTNSFPNSVGDLQSSHANGMITASSQRINLRKRHGSPLEKEEYRIISKRNSRNRKPNPALVYSEQGTETHTGESLNVGNNIGVDSTLFSSSMPSNSSLRAPDRSNNMIIDESVVPRISISQRVQHRPYTNGDIVSTAPSELFSNSGSLSAQQQMSNPLTFPDSHSTTGPSDPFQPFSAFTSSPSHQAPASDNPSAKAIIHVIDNIYASFTDSLSRFSGEIRLAKAESVSEIRETLTSTFLNKKTPDQIHHPTLEATIRNVVREEIRKAIQEESASSSLKKEILDATQQEVRDGVRVLVATIRTEVVEQLVDQNNALAKQLSDIQHPLPSVSRVGISTAHQHGGTSRKPTGKQVNLDGPVQRINHPLQHLLGEPEDADLSGDHDDEVGNESDENLSQGISARMPADHSDNQIDGSFVCAYPADDILPCKSRRKLGL</sequence>
<feature type="compositionally biased region" description="Low complexity" evidence="1">
    <location>
        <begin position="364"/>
        <end position="381"/>
    </location>
</feature>
<comment type="caution">
    <text evidence="2">The sequence shown here is derived from an EMBL/GenBank/DDBJ whole genome shotgun (WGS) entry which is preliminary data.</text>
</comment>
<feature type="compositionally biased region" description="Basic and acidic residues" evidence="1">
    <location>
        <begin position="447"/>
        <end position="456"/>
    </location>
</feature>
<dbReference type="AlphaFoldDB" id="A0AA38NB26"/>
<gene>
    <name evidence="2" type="ORF">GGU10DRAFT_177234</name>
</gene>
<feature type="compositionally biased region" description="Polar residues" evidence="1">
    <location>
        <begin position="748"/>
        <end position="758"/>
    </location>
</feature>
<evidence type="ECO:0000313" key="2">
    <source>
        <dbReference type="EMBL" id="KAJ3779971.1"/>
    </source>
</evidence>
<organism evidence="2 3">
    <name type="scientific">Lentinula aff. detonsa</name>
    <dbReference type="NCBI Taxonomy" id="2804958"/>
    <lineage>
        <taxon>Eukaryota</taxon>
        <taxon>Fungi</taxon>
        <taxon>Dikarya</taxon>
        <taxon>Basidiomycota</taxon>
        <taxon>Agaricomycotina</taxon>
        <taxon>Agaricomycetes</taxon>
        <taxon>Agaricomycetidae</taxon>
        <taxon>Agaricales</taxon>
        <taxon>Marasmiineae</taxon>
        <taxon>Omphalotaceae</taxon>
        <taxon>Lentinula</taxon>
    </lineage>
</organism>
<dbReference type="Proteomes" id="UP001163798">
    <property type="component" value="Unassembled WGS sequence"/>
</dbReference>
<feature type="compositionally biased region" description="Polar residues" evidence="1">
    <location>
        <begin position="554"/>
        <end position="580"/>
    </location>
</feature>
<feature type="region of interest" description="Disordered" evidence="1">
    <location>
        <begin position="359"/>
        <end position="470"/>
    </location>
</feature>
<evidence type="ECO:0000313" key="3">
    <source>
        <dbReference type="Proteomes" id="UP001163798"/>
    </source>
</evidence>
<feature type="region of interest" description="Disordered" evidence="1">
    <location>
        <begin position="782"/>
        <end position="804"/>
    </location>
</feature>
<feature type="non-terminal residue" evidence="2">
    <location>
        <position position="1"/>
    </location>
</feature>
<proteinExistence type="predicted"/>
<feature type="region of interest" description="Disordered" evidence="1">
    <location>
        <begin position="68"/>
        <end position="100"/>
    </location>
</feature>
<feature type="compositionally biased region" description="Polar residues" evidence="1">
    <location>
        <begin position="406"/>
        <end position="439"/>
    </location>
</feature>
<accession>A0AA38NB26</accession>
<feature type="region of interest" description="Disordered" evidence="1">
    <location>
        <begin position="747"/>
        <end position="768"/>
    </location>
</feature>
<evidence type="ECO:0000256" key="1">
    <source>
        <dbReference type="SAM" id="MobiDB-lite"/>
    </source>
</evidence>
<feature type="region of interest" description="Disordered" evidence="1">
    <location>
        <begin position="554"/>
        <end position="603"/>
    </location>
</feature>